<protein>
    <submittedName>
        <fullName evidence="1">Uncharacterized protein</fullName>
    </submittedName>
</protein>
<proteinExistence type="predicted"/>
<name>A0A0F9VME5_9ZZZZ</name>
<reference evidence="1" key="1">
    <citation type="journal article" date="2015" name="Nature">
        <title>Complex archaea that bridge the gap between prokaryotes and eukaryotes.</title>
        <authorList>
            <person name="Spang A."/>
            <person name="Saw J.H."/>
            <person name="Jorgensen S.L."/>
            <person name="Zaremba-Niedzwiedzka K."/>
            <person name="Martijn J."/>
            <person name="Lind A.E."/>
            <person name="van Eijk R."/>
            <person name="Schleper C."/>
            <person name="Guy L."/>
            <person name="Ettema T.J."/>
        </authorList>
    </citation>
    <scope>NUCLEOTIDE SEQUENCE</scope>
</reference>
<gene>
    <name evidence="1" type="ORF">LCGC14_0388680</name>
</gene>
<evidence type="ECO:0000313" key="1">
    <source>
        <dbReference type="EMBL" id="KKN74666.1"/>
    </source>
</evidence>
<dbReference type="EMBL" id="LAZR01000322">
    <property type="protein sequence ID" value="KKN74666.1"/>
    <property type="molecule type" value="Genomic_DNA"/>
</dbReference>
<comment type="caution">
    <text evidence="1">The sequence shown here is derived from an EMBL/GenBank/DDBJ whole genome shotgun (WGS) entry which is preliminary data.</text>
</comment>
<sequence length="77" mass="9135">MRTFRAINYLHRATMSTRDSVGKYKECSTTLWMCLFEENYEFVLVYQAKMKAKKKRANLPEVINAIISELKENESQH</sequence>
<accession>A0A0F9VME5</accession>
<dbReference type="AlphaFoldDB" id="A0A0F9VME5"/>
<organism evidence="1">
    <name type="scientific">marine sediment metagenome</name>
    <dbReference type="NCBI Taxonomy" id="412755"/>
    <lineage>
        <taxon>unclassified sequences</taxon>
        <taxon>metagenomes</taxon>
        <taxon>ecological metagenomes</taxon>
    </lineage>
</organism>